<organism evidence="6 7">
    <name type="scientific">Serratia inhibens</name>
    <dbReference type="NCBI Taxonomy" id="2338073"/>
    <lineage>
        <taxon>Bacteria</taxon>
        <taxon>Pseudomonadati</taxon>
        <taxon>Pseudomonadota</taxon>
        <taxon>Gammaproteobacteria</taxon>
        <taxon>Enterobacterales</taxon>
        <taxon>Yersiniaceae</taxon>
        <taxon>Serratia</taxon>
    </lineage>
</organism>
<evidence type="ECO:0000313" key="6">
    <source>
        <dbReference type="EMBL" id="RJF55497.1"/>
    </source>
</evidence>
<keyword evidence="7" id="KW-1185">Reference proteome</keyword>
<reference evidence="6 7" key="1">
    <citation type="submission" date="2018-09" db="EMBL/GenBank/DDBJ databases">
        <title>Draft genome of a novel serratia sp. strain with antifungal activity.</title>
        <authorList>
            <person name="Dichmann S.I."/>
            <person name="Park B.P."/>
            <person name="Pathiraja D."/>
            <person name="Choi I.-G."/>
            <person name="Stougaard P."/>
            <person name="Hennessy R.C."/>
        </authorList>
    </citation>
    <scope>NUCLEOTIDE SEQUENCE [LARGE SCALE GENOMIC DNA]</scope>
    <source>
        <strain evidence="6 7">S40</strain>
    </source>
</reference>
<dbReference type="GO" id="GO:0006355">
    <property type="term" value="P:regulation of DNA-templated transcription"/>
    <property type="evidence" value="ECO:0007669"/>
    <property type="project" value="InterPro"/>
</dbReference>
<accession>A0AA92X6R2</accession>
<comment type="caution">
    <text evidence="6">The sequence shown here is derived from an EMBL/GenBank/DDBJ whole genome shotgun (WGS) entry which is preliminary data.</text>
</comment>
<dbReference type="EMBL" id="QYYG01000003">
    <property type="protein sequence ID" value="RJF55497.1"/>
    <property type="molecule type" value="Genomic_DNA"/>
</dbReference>
<evidence type="ECO:0000256" key="1">
    <source>
        <dbReference type="ARBA" id="ARBA00023015"/>
    </source>
</evidence>
<sequence length="194" mass="22354">MKNTLTVAICDRDNYFSEGIKYVLRDYFHQKGQSVIFVSSHSAAVPADLVFADAPESRRARYCHVASAATGNTLFFSIRKKKSRYQNNLTTCQREAGTFYRSEGPLAIYSMLDRALAANPKIRFRSHCALCTSSQLTRRELEVLHYLREGISQTETAECMQLSVKTVNTHKQSAMRKMDLNRKHDFINWLMRRE</sequence>
<dbReference type="InterPro" id="IPR016032">
    <property type="entry name" value="Sig_transdc_resp-reg_C-effctor"/>
</dbReference>
<evidence type="ECO:0000256" key="4">
    <source>
        <dbReference type="ARBA" id="ARBA00023163"/>
    </source>
</evidence>
<keyword evidence="1" id="KW-0805">Transcription regulation</keyword>
<dbReference type="CDD" id="cd06170">
    <property type="entry name" value="LuxR_C_like"/>
    <property type="match status" value="1"/>
</dbReference>
<keyword evidence="4" id="KW-0804">Transcription</keyword>
<evidence type="ECO:0000313" key="7">
    <source>
        <dbReference type="Proteomes" id="UP000284338"/>
    </source>
</evidence>
<dbReference type="Proteomes" id="UP000284338">
    <property type="component" value="Unassembled WGS sequence"/>
</dbReference>
<dbReference type="PANTHER" id="PTHR44688:SF16">
    <property type="entry name" value="DNA-BINDING TRANSCRIPTIONAL ACTIVATOR DEVR_DOSR"/>
    <property type="match status" value="1"/>
</dbReference>
<keyword evidence="2" id="KW-0238">DNA-binding</keyword>
<dbReference type="InterPro" id="IPR000792">
    <property type="entry name" value="Tscrpt_reg_LuxR_C"/>
</dbReference>
<feature type="domain" description="HTH luxR-type" evidence="5">
    <location>
        <begin position="129"/>
        <end position="194"/>
    </location>
</feature>
<evidence type="ECO:0000259" key="5">
    <source>
        <dbReference type="PROSITE" id="PS50043"/>
    </source>
</evidence>
<keyword evidence="3" id="KW-0010">Activator</keyword>
<dbReference type="GO" id="GO:0003677">
    <property type="term" value="F:DNA binding"/>
    <property type="evidence" value="ECO:0007669"/>
    <property type="project" value="UniProtKB-KW"/>
</dbReference>
<dbReference type="PROSITE" id="PS50043">
    <property type="entry name" value="HTH_LUXR_2"/>
    <property type="match status" value="1"/>
</dbReference>
<dbReference type="Gene3D" id="1.10.10.10">
    <property type="entry name" value="Winged helix-like DNA-binding domain superfamily/Winged helix DNA-binding domain"/>
    <property type="match status" value="1"/>
</dbReference>
<dbReference type="RefSeq" id="WP_065505774.1">
    <property type="nucleotide sequence ID" value="NZ_QYYG01000003.1"/>
</dbReference>
<proteinExistence type="predicted"/>
<dbReference type="AlphaFoldDB" id="A0AA92X6R2"/>
<protein>
    <submittedName>
        <fullName evidence="6">Transcriptional regulator</fullName>
    </submittedName>
</protein>
<dbReference type="SUPFAM" id="SSF46894">
    <property type="entry name" value="C-terminal effector domain of the bipartite response regulators"/>
    <property type="match status" value="1"/>
</dbReference>
<dbReference type="PRINTS" id="PR00038">
    <property type="entry name" value="HTHLUXR"/>
</dbReference>
<dbReference type="PANTHER" id="PTHR44688">
    <property type="entry name" value="DNA-BINDING TRANSCRIPTIONAL ACTIVATOR DEVR_DOSR"/>
    <property type="match status" value="1"/>
</dbReference>
<dbReference type="SMART" id="SM00421">
    <property type="entry name" value="HTH_LUXR"/>
    <property type="match status" value="1"/>
</dbReference>
<dbReference type="Pfam" id="PF00196">
    <property type="entry name" value="GerE"/>
    <property type="match status" value="1"/>
</dbReference>
<evidence type="ECO:0000256" key="2">
    <source>
        <dbReference type="ARBA" id="ARBA00023125"/>
    </source>
</evidence>
<evidence type="ECO:0000256" key="3">
    <source>
        <dbReference type="ARBA" id="ARBA00023159"/>
    </source>
</evidence>
<gene>
    <name evidence="6" type="ORF">D4100_14480</name>
</gene>
<dbReference type="InterPro" id="IPR036388">
    <property type="entry name" value="WH-like_DNA-bd_sf"/>
</dbReference>
<name>A0AA92X6R2_9GAMM</name>